<comment type="caution">
    <text evidence="2">The sequence shown here is derived from an EMBL/GenBank/DDBJ whole genome shotgun (WGS) entry which is preliminary data.</text>
</comment>
<sequence>MKQQRSWSSFPSHKLFAVLICVVVLAVMLIGFLTGVPVYMGGRVDAVSPPAPTASGSPHSASIFPDNG</sequence>
<dbReference type="AlphaFoldDB" id="A0A1E5VUD5"/>
<reference evidence="2 3" key="1">
    <citation type="submission" date="2016-09" db="EMBL/GenBank/DDBJ databases">
        <title>The draft genome of Dichanthelium oligosanthes: A C3 panicoid grass species.</title>
        <authorList>
            <person name="Studer A.J."/>
            <person name="Schnable J.C."/>
            <person name="Brutnell T.P."/>
        </authorList>
    </citation>
    <scope>NUCLEOTIDE SEQUENCE [LARGE SCALE GENOMIC DNA]</scope>
    <source>
        <strain evidence="3">cv. Kellogg 1175</strain>
        <tissue evidence="2">Leaf</tissue>
    </source>
</reference>
<gene>
    <name evidence="2" type="ORF">BAE44_0010297</name>
</gene>
<evidence type="ECO:0000256" key="1">
    <source>
        <dbReference type="SAM" id="Phobius"/>
    </source>
</evidence>
<keyword evidence="1" id="KW-1133">Transmembrane helix</keyword>
<name>A0A1E5VUD5_9POAL</name>
<dbReference type="Proteomes" id="UP000095767">
    <property type="component" value="Unassembled WGS sequence"/>
</dbReference>
<dbReference type="EMBL" id="LWDX02029361">
    <property type="protein sequence ID" value="OEL28684.1"/>
    <property type="molecule type" value="Genomic_DNA"/>
</dbReference>
<keyword evidence="3" id="KW-1185">Reference proteome</keyword>
<keyword evidence="1" id="KW-0812">Transmembrane</keyword>
<organism evidence="2 3">
    <name type="scientific">Dichanthelium oligosanthes</name>
    <dbReference type="NCBI Taxonomy" id="888268"/>
    <lineage>
        <taxon>Eukaryota</taxon>
        <taxon>Viridiplantae</taxon>
        <taxon>Streptophyta</taxon>
        <taxon>Embryophyta</taxon>
        <taxon>Tracheophyta</taxon>
        <taxon>Spermatophyta</taxon>
        <taxon>Magnoliopsida</taxon>
        <taxon>Liliopsida</taxon>
        <taxon>Poales</taxon>
        <taxon>Poaceae</taxon>
        <taxon>PACMAD clade</taxon>
        <taxon>Panicoideae</taxon>
        <taxon>Panicodae</taxon>
        <taxon>Paniceae</taxon>
        <taxon>Dichantheliinae</taxon>
        <taxon>Dichanthelium</taxon>
    </lineage>
</organism>
<protein>
    <submittedName>
        <fullName evidence="2">Uncharacterized protein</fullName>
    </submittedName>
</protein>
<feature type="transmembrane region" description="Helical" evidence="1">
    <location>
        <begin position="15"/>
        <end position="40"/>
    </location>
</feature>
<proteinExistence type="predicted"/>
<evidence type="ECO:0000313" key="2">
    <source>
        <dbReference type="EMBL" id="OEL28684.1"/>
    </source>
</evidence>
<accession>A0A1E5VUD5</accession>
<evidence type="ECO:0000313" key="3">
    <source>
        <dbReference type="Proteomes" id="UP000095767"/>
    </source>
</evidence>
<keyword evidence="1" id="KW-0472">Membrane</keyword>
<dbReference type="OrthoDB" id="687884at2759"/>